<evidence type="ECO:0000313" key="2">
    <source>
        <dbReference type="Proteomes" id="UP000199706"/>
    </source>
</evidence>
<sequence>MNASNQPTTATTPNGNVANVPLALPTGLHQRASVQKLDQLTCTKYGFCGPVFVTTEALQDAHFTDGLEWFNGSYESVTTGETRDIGYGFNALFGFDSDAPNRLAFYVFISKRKTH</sequence>
<dbReference type="EMBL" id="FNCJ01000006">
    <property type="protein sequence ID" value="SDG91857.1"/>
    <property type="molecule type" value="Genomic_DNA"/>
</dbReference>
<proteinExistence type="predicted"/>
<protein>
    <submittedName>
        <fullName evidence="1">Uncharacterized protein</fullName>
    </submittedName>
</protein>
<dbReference type="OrthoDB" id="9132031at2"/>
<dbReference type="AlphaFoldDB" id="A0A1G7Y668"/>
<name>A0A1G7Y668_9BURK</name>
<evidence type="ECO:0000313" key="1">
    <source>
        <dbReference type="EMBL" id="SDG91857.1"/>
    </source>
</evidence>
<accession>A0A1G7Y668</accession>
<reference evidence="1 2" key="1">
    <citation type="submission" date="2016-10" db="EMBL/GenBank/DDBJ databases">
        <authorList>
            <person name="de Groot N.N."/>
        </authorList>
    </citation>
    <scope>NUCLEOTIDE SEQUENCE [LARGE SCALE GENOMIC DNA]</scope>
    <source>
        <strain evidence="1 2">LMG 2247</strain>
    </source>
</reference>
<gene>
    <name evidence="1" type="ORF">SAMN05216466_10650</name>
</gene>
<organism evidence="1 2">
    <name type="scientific">Paraburkholderia phenazinium</name>
    <dbReference type="NCBI Taxonomy" id="60549"/>
    <lineage>
        <taxon>Bacteria</taxon>
        <taxon>Pseudomonadati</taxon>
        <taxon>Pseudomonadota</taxon>
        <taxon>Betaproteobacteria</taxon>
        <taxon>Burkholderiales</taxon>
        <taxon>Burkholderiaceae</taxon>
        <taxon>Paraburkholderia</taxon>
    </lineage>
</organism>
<dbReference type="Proteomes" id="UP000199706">
    <property type="component" value="Unassembled WGS sequence"/>
</dbReference>
<dbReference type="RefSeq" id="WP_090685341.1">
    <property type="nucleotide sequence ID" value="NZ_FNCJ01000006.1"/>
</dbReference>